<dbReference type="GO" id="GO:0005886">
    <property type="term" value="C:plasma membrane"/>
    <property type="evidence" value="ECO:0007669"/>
    <property type="project" value="TreeGrafter"/>
</dbReference>
<sequence>LETANGQLQLENLAVALDEQSEQARLTNAELSVDAVGFDLNGREIRIGQVSLDKLDVAVARSANGEIDWLAPLATNNGETEGGGEASTGGQPFRWSVAGVALSGGRILWQDSQPATATEIAVEQLSASIGPLSHQLEEPVSYEITGSLASGGQLSLNGQLTPAPFTLEAAISGNGIALAAFEPYVQEGANLAITSGTLGVDGNLDLDGQQEPLTGTFSGTAEVAGLDLKLPDSSGSLVSWQTLRLAPIEYNVYPARLEIGTVTLAQPVINVVRNTDNIHNVERIAKASAASGQQEATADAQQGEDSEPGFIFRIGQLMLENGELAYTDRTLAPAFTTSFDELNGSVTGLSNISPQQGKVSIRGRVGGVADLDFEGTIGTLGTEDVSDLKLNMQELSLPALSPYFGRYLGYGVDSGKLNLNLDYEIAGSRIDASNLVVMDRLELGSAIASDQAVNAPVKLGLALLRDSKGVIEVDLPISGDLSDPDFSVGKVVMRAFVNLLAKAAASPFSMLGSIAELAGLSGEELGKVRFIPGSIQLAEGEAEKLAALADAMLERPDLLLNIRGNVQPQADGLALLREDLTAGGQRDVSEEEWQAAREAYLAGERSLAPEALSNLASSRGVTLRNVLQQTHGVPADQLFLLDPARNADVGSEGNVIVAFNLDVR</sequence>
<organism evidence="1 2">
    <name type="scientific">Marinobacter adhaerens</name>
    <dbReference type="NCBI Taxonomy" id="1033846"/>
    <lineage>
        <taxon>Bacteria</taxon>
        <taxon>Pseudomonadati</taxon>
        <taxon>Pseudomonadota</taxon>
        <taxon>Gammaproteobacteria</taxon>
        <taxon>Pseudomonadales</taxon>
        <taxon>Marinobacteraceae</taxon>
        <taxon>Marinobacter</taxon>
    </lineage>
</organism>
<dbReference type="InterPro" id="IPR052894">
    <property type="entry name" value="AsmA-related"/>
</dbReference>
<dbReference type="PANTHER" id="PTHR30441:SF8">
    <property type="entry name" value="DUF748 DOMAIN-CONTAINING PROTEIN"/>
    <property type="match status" value="1"/>
</dbReference>
<reference evidence="1 2" key="1">
    <citation type="journal article" date="2018" name="Nat. Biotechnol.">
        <title>A standardized bacterial taxonomy based on genome phylogeny substantially revises the tree of life.</title>
        <authorList>
            <person name="Parks D.H."/>
            <person name="Chuvochina M."/>
            <person name="Waite D.W."/>
            <person name="Rinke C."/>
            <person name="Skarshewski A."/>
            <person name="Chaumeil P.A."/>
            <person name="Hugenholtz P."/>
        </authorList>
    </citation>
    <scope>NUCLEOTIDE SEQUENCE [LARGE SCALE GENOMIC DNA]</scope>
    <source>
        <strain evidence="1">UBA9380</strain>
    </source>
</reference>
<dbReference type="AlphaFoldDB" id="A0A352IS89"/>
<protein>
    <recommendedName>
        <fullName evidence="3">DUF748 domain-containing protein</fullName>
    </recommendedName>
</protein>
<proteinExistence type="predicted"/>
<gene>
    <name evidence="1" type="ORF">DC045_08410</name>
</gene>
<comment type="caution">
    <text evidence="1">The sequence shown here is derived from an EMBL/GenBank/DDBJ whole genome shotgun (WGS) entry which is preliminary data.</text>
</comment>
<accession>A0A352IS89</accession>
<dbReference type="InterPro" id="IPR008023">
    <property type="entry name" value="DUF748"/>
</dbReference>
<dbReference type="Proteomes" id="UP000263489">
    <property type="component" value="Unassembled WGS sequence"/>
</dbReference>
<name>A0A352IS89_9GAMM</name>
<evidence type="ECO:0008006" key="3">
    <source>
        <dbReference type="Google" id="ProtNLM"/>
    </source>
</evidence>
<evidence type="ECO:0000313" key="2">
    <source>
        <dbReference type="Proteomes" id="UP000263489"/>
    </source>
</evidence>
<dbReference type="GO" id="GO:0090313">
    <property type="term" value="P:regulation of protein targeting to membrane"/>
    <property type="evidence" value="ECO:0007669"/>
    <property type="project" value="TreeGrafter"/>
</dbReference>
<feature type="non-terminal residue" evidence="1">
    <location>
        <position position="1"/>
    </location>
</feature>
<dbReference type="Pfam" id="PF05359">
    <property type="entry name" value="DUF748"/>
    <property type="match status" value="1"/>
</dbReference>
<dbReference type="PANTHER" id="PTHR30441">
    <property type="entry name" value="DUF748 DOMAIN-CONTAINING PROTEIN"/>
    <property type="match status" value="1"/>
</dbReference>
<evidence type="ECO:0000313" key="1">
    <source>
        <dbReference type="EMBL" id="HBC34322.1"/>
    </source>
</evidence>
<dbReference type="EMBL" id="DNNA01000137">
    <property type="protein sequence ID" value="HBC34322.1"/>
    <property type="molecule type" value="Genomic_DNA"/>
</dbReference>